<dbReference type="PANTHER" id="PTHR34293:SF1">
    <property type="entry name" value="HTH-TYPE TRANSCRIPTIONAL REGULATOR TRMBL2"/>
    <property type="match status" value="1"/>
</dbReference>
<protein>
    <recommendedName>
        <fullName evidence="1">Transcription regulator TrmB N-terminal domain-containing protein</fullName>
    </recommendedName>
</protein>
<dbReference type="InterPro" id="IPR051797">
    <property type="entry name" value="TrmB-like"/>
</dbReference>
<dbReference type="Gene3D" id="1.10.10.10">
    <property type="entry name" value="Winged helix-like DNA-binding domain superfamily/Winged helix DNA-binding domain"/>
    <property type="match status" value="1"/>
</dbReference>
<accession>A0A1F7UZ53</accession>
<dbReference type="Pfam" id="PF01978">
    <property type="entry name" value="TrmB"/>
    <property type="match status" value="1"/>
</dbReference>
<dbReference type="AlphaFoldDB" id="A0A1F7UZ53"/>
<sequence>MKILEQLGLSEKEAAVYTSLLNLGTSEVREIGTIAEIKRPTVYFCLERLAHAGLVETTVKRGKKAYTAVEPSELLKILQTQKVQIEAKEKGLLKAIPKLEALARHGSVATEVRVYEGVPSLWKLINELLHNRKDFFFLYSGASVLQFTTLAQLLKKFTKKRRQIGGSKVYAISDRNPINERRFREGDTDFRELRFLSKPISFESIFCLCGNKIVLVSLKGIPKAVVIENEPMAAIMKFLFWSLWESLPQW</sequence>
<dbReference type="Proteomes" id="UP000177704">
    <property type="component" value="Unassembled WGS sequence"/>
</dbReference>
<dbReference type="InterPro" id="IPR002831">
    <property type="entry name" value="Tscrpt_reg_TrmB_N"/>
</dbReference>
<evidence type="ECO:0000259" key="1">
    <source>
        <dbReference type="Pfam" id="PF01978"/>
    </source>
</evidence>
<evidence type="ECO:0000313" key="3">
    <source>
        <dbReference type="Proteomes" id="UP000177704"/>
    </source>
</evidence>
<dbReference type="InterPro" id="IPR036390">
    <property type="entry name" value="WH_DNA-bd_sf"/>
</dbReference>
<dbReference type="SUPFAM" id="SSF46785">
    <property type="entry name" value="Winged helix' DNA-binding domain"/>
    <property type="match status" value="1"/>
</dbReference>
<organism evidence="2 3">
    <name type="scientific">Candidatus Uhrbacteria bacterium RIFCSPLOWO2_01_FULL_55_36</name>
    <dbReference type="NCBI Taxonomy" id="1802404"/>
    <lineage>
        <taxon>Bacteria</taxon>
        <taxon>Candidatus Uhriibacteriota</taxon>
    </lineage>
</organism>
<feature type="domain" description="Transcription regulator TrmB N-terminal" evidence="1">
    <location>
        <begin position="4"/>
        <end position="71"/>
    </location>
</feature>
<dbReference type="InterPro" id="IPR036388">
    <property type="entry name" value="WH-like_DNA-bd_sf"/>
</dbReference>
<reference evidence="2 3" key="1">
    <citation type="journal article" date="2016" name="Nat. Commun.">
        <title>Thousands of microbial genomes shed light on interconnected biogeochemical processes in an aquifer system.</title>
        <authorList>
            <person name="Anantharaman K."/>
            <person name="Brown C.T."/>
            <person name="Hug L.A."/>
            <person name="Sharon I."/>
            <person name="Castelle C.J."/>
            <person name="Probst A.J."/>
            <person name="Thomas B.C."/>
            <person name="Singh A."/>
            <person name="Wilkins M.J."/>
            <person name="Karaoz U."/>
            <person name="Brodie E.L."/>
            <person name="Williams K.H."/>
            <person name="Hubbard S.S."/>
            <person name="Banfield J.F."/>
        </authorList>
    </citation>
    <scope>NUCLEOTIDE SEQUENCE [LARGE SCALE GENOMIC DNA]</scope>
</reference>
<dbReference type="EMBL" id="MGEM01000051">
    <property type="protein sequence ID" value="OGL83560.1"/>
    <property type="molecule type" value="Genomic_DNA"/>
</dbReference>
<dbReference type="PANTHER" id="PTHR34293">
    <property type="entry name" value="HTH-TYPE TRANSCRIPTIONAL REGULATOR TRMBL2"/>
    <property type="match status" value="1"/>
</dbReference>
<gene>
    <name evidence="2" type="ORF">A3B36_02190</name>
</gene>
<proteinExistence type="predicted"/>
<evidence type="ECO:0000313" key="2">
    <source>
        <dbReference type="EMBL" id="OGL83560.1"/>
    </source>
</evidence>
<name>A0A1F7UZ53_9BACT</name>
<comment type="caution">
    <text evidence="2">The sequence shown here is derived from an EMBL/GenBank/DDBJ whole genome shotgun (WGS) entry which is preliminary data.</text>
</comment>